<name>A0ABN7PR15_9BURK</name>
<sequence>MLEEIEELLMSRTPFNHPLGKLTDSVKTDLPEVVGDIVTQKAREAGMTRAELVREIICHWALPDDMLRLAEQRRNVAKGNGARFEPNKD</sequence>
<gene>
    <name evidence="1" type="ORF">LMG26411_00595</name>
</gene>
<dbReference type="RefSeq" id="WP_211951812.1">
    <property type="nucleotide sequence ID" value="NZ_CAJPVI010000002.1"/>
</dbReference>
<evidence type="ECO:0000313" key="2">
    <source>
        <dbReference type="Proteomes" id="UP000672657"/>
    </source>
</evidence>
<protein>
    <recommendedName>
        <fullName evidence="3">Ribbon-helix-helix protein CopG domain-containing protein</fullName>
    </recommendedName>
</protein>
<evidence type="ECO:0000313" key="1">
    <source>
        <dbReference type="EMBL" id="CAG2132316.1"/>
    </source>
</evidence>
<reference evidence="1 2" key="1">
    <citation type="submission" date="2021-03" db="EMBL/GenBank/DDBJ databases">
        <authorList>
            <person name="Peeters C."/>
        </authorList>
    </citation>
    <scope>NUCLEOTIDE SEQUENCE [LARGE SCALE GENOMIC DNA]</scope>
    <source>
        <strain evidence="1 2">LMG 26411</strain>
    </source>
</reference>
<comment type="caution">
    <text evidence="1">The sequence shown here is derived from an EMBL/GenBank/DDBJ whole genome shotgun (WGS) entry which is preliminary data.</text>
</comment>
<evidence type="ECO:0008006" key="3">
    <source>
        <dbReference type="Google" id="ProtNLM"/>
    </source>
</evidence>
<dbReference type="EMBL" id="CAJPVI010000002">
    <property type="protein sequence ID" value="CAG2132316.1"/>
    <property type="molecule type" value="Genomic_DNA"/>
</dbReference>
<dbReference type="Proteomes" id="UP000672657">
    <property type="component" value="Unassembled WGS sequence"/>
</dbReference>
<accession>A0ABN7PR15</accession>
<organism evidence="1 2">
    <name type="scientific">Cupriavidus numazuensis</name>
    <dbReference type="NCBI Taxonomy" id="221992"/>
    <lineage>
        <taxon>Bacteria</taxon>
        <taxon>Pseudomonadati</taxon>
        <taxon>Pseudomonadota</taxon>
        <taxon>Betaproteobacteria</taxon>
        <taxon>Burkholderiales</taxon>
        <taxon>Burkholderiaceae</taxon>
        <taxon>Cupriavidus</taxon>
    </lineage>
</organism>
<keyword evidence="2" id="KW-1185">Reference proteome</keyword>
<proteinExistence type="predicted"/>